<comment type="caution">
    <text evidence="1">The sequence shown here is derived from an EMBL/GenBank/DDBJ whole genome shotgun (WGS) entry which is preliminary data.</text>
</comment>
<dbReference type="RefSeq" id="WP_142511053.1">
    <property type="nucleotide sequence ID" value="NZ_SADV01000041.1"/>
</dbReference>
<dbReference type="Proteomes" id="UP000317944">
    <property type="component" value="Unassembled WGS sequence"/>
</dbReference>
<gene>
    <name evidence="1" type="ORF">C7Y47_24060</name>
</gene>
<dbReference type="EMBL" id="SADV01000041">
    <property type="protein sequence ID" value="TQR26864.1"/>
    <property type="molecule type" value="Genomic_DNA"/>
</dbReference>
<reference evidence="1 2" key="1">
    <citation type="submission" date="2018-03" db="EMBL/GenBank/DDBJ databases">
        <title>Aerobic endospore-forming bacteria genome sequencing and assembly.</title>
        <authorList>
            <person name="Cavalcante D.A."/>
            <person name="Driks A."/>
            <person name="Putonti C."/>
            <person name="De-Souza M.T."/>
        </authorList>
    </citation>
    <scope>NUCLEOTIDE SEQUENCE [LARGE SCALE GENOMIC DNA]</scope>
    <source>
        <strain evidence="1 2">SDF0037</strain>
    </source>
</reference>
<proteinExistence type="predicted"/>
<organism evidence="1 2">
    <name type="scientific">Lysinibacillus sphaericus</name>
    <name type="common">Bacillus sphaericus</name>
    <dbReference type="NCBI Taxonomy" id="1421"/>
    <lineage>
        <taxon>Bacteria</taxon>
        <taxon>Bacillati</taxon>
        <taxon>Bacillota</taxon>
        <taxon>Bacilli</taxon>
        <taxon>Bacillales</taxon>
        <taxon>Bacillaceae</taxon>
        <taxon>Lysinibacillus</taxon>
    </lineage>
</organism>
<name>A0A544U7G5_LYSSH</name>
<accession>A0A544U7G5</accession>
<evidence type="ECO:0000313" key="1">
    <source>
        <dbReference type="EMBL" id="TQR26864.1"/>
    </source>
</evidence>
<evidence type="ECO:0000313" key="2">
    <source>
        <dbReference type="Proteomes" id="UP000317944"/>
    </source>
</evidence>
<sequence>MRNSKAKLDRFKRIFSNITPEQSASLIVQVSGIIRRATAPGQKYYFLSVDPCPICGKRHDYHHITKETLEESHVINPFYYHDVRTARCYEERVFTKDQIQAGYKIPSIHVSVDLTTPEHCDIVRKIIKDEF</sequence>
<protein>
    <submittedName>
        <fullName evidence="1">Uncharacterized protein</fullName>
    </submittedName>
</protein>
<dbReference type="AlphaFoldDB" id="A0A544U7G5"/>